<dbReference type="Pfam" id="PF16041">
    <property type="entry name" value="APD1-4_M"/>
    <property type="match status" value="1"/>
</dbReference>
<dbReference type="EMBL" id="AWUE01019962">
    <property type="protein sequence ID" value="OMO70636.1"/>
    <property type="molecule type" value="Genomic_DNA"/>
</dbReference>
<keyword evidence="1" id="KW-0479">Metal-binding</keyword>
<proteinExistence type="predicted"/>
<accession>A0A1R3HJR3</accession>
<keyword evidence="7" id="KW-1185">Reference proteome</keyword>
<keyword evidence="4" id="KW-1133">Transmembrane helix</keyword>
<feature type="transmembrane region" description="Helical" evidence="4">
    <location>
        <begin position="215"/>
        <end position="236"/>
    </location>
</feature>
<comment type="caution">
    <text evidence="6">The sequence shown here is derived from an EMBL/GenBank/DDBJ whole genome shotgun (WGS) entry which is preliminary data.</text>
</comment>
<dbReference type="STRING" id="93759.A0A1R3HJR3"/>
<sequence length="379" mass="42450">MYRAGVFPASSYAQNQRWQETLAVSIRYGYYGDCRMVLGPSSSRLIKASSVFVDQVEVRDGNVEGALLYGFSQKPELSRETNWSASNYLIVRSYSRKVGERKRETLLPNLTNSFDAVFLNEPVIGKETEYTIEEDDKYYVGIINSNPISIIMTFTLNVTSKVYDVTKSSNMCSTLNGSCRLKLLFPDTQYVVVSTPDSADLADGWYIELSFLARVVTYIAFLGGFIIIVFLVLKYLGACESETPVVDTYTQEIPWRSTETDPILPEKQVHLTYGTTAGEEDDAETGSSSSSSSEDLYDAKLCVICYDDQRNCFFVPCGHCATCYDCAQRYYKLETLHSSDLQYSNSLKLSLTEVLQDYGGGKQGVSDMSKNHSQSKKIV</sequence>
<dbReference type="AlphaFoldDB" id="A0A1R3HJR3"/>
<dbReference type="Pfam" id="PF13920">
    <property type="entry name" value="zf-C3HC4_3"/>
    <property type="match status" value="1"/>
</dbReference>
<evidence type="ECO:0000256" key="1">
    <source>
        <dbReference type="ARBA" id="ARBA00022723"/>
    </source>
</evidence>
<evidence type="ECO:0000313" key="6">
    <source>
        <dbReference type="EMBL" id="OMO70636.1"/>
    </source>
</evidence>
<keyword evidence="3" id="KW-0862">Zinc</keyword>
<reference evidence="7" key="1">
    <citation type="submission" date="2013-09" db="EMBL/GenBank/DDBJ databases">
        <title>Corchorus olitorius genome sequencing.</title>
        <authorList>
            <person name="Alam M."/>
            <person name="Haque M.S."/>
            <person name="Islam M.S."/>
            <person name="Emdad E.M."/>
            <person name="Islam M.M."/>
            <person name="Ahmed B."/>
            <person name="Halim A."/>
            <person name="Hossen Q.M.M."/>
            <person name="Hossain M.Z."/>
            <person name="Ahmed R."/>
            <person name="Khan M.M."/>
            <person name="Islam R."/>
            <person name="Rashid M.M."/>
            <person name="Khan S.A."/>
            <person name="Rahman M.S."/>
            <person name="Alam M."/>
            <person name="Yahiya A.S."/>
            <person name="Khan M.S."/>
            <person name="Azam M.S."/>
            <person name="Haque T."/>
            <person name="Lashkar M.Z.H."/>
            <person name="Akhand A.I."/>
            <person name="Morshed G."/>
            <person name="Roy S."/>
            <person name="Uddin K.S."/>
            <person name="Rabeya T."/>
            <person name="Hossain A.S."/>
            <person name="Chowdhury A."/>
            <person name="Snigdha A.R."/>
            <person name="Mortoza M.S."/>
            <person name="Matin S.A."/>
            <person name="Hoque S.M.E."/>
            <person name="Islam M.K."/>
            <person name="Roy D.K."/>
            <person name="Haider R."/>
            <person name="Moosa M.M."/>
            <person name="Elias S.M."/>
            <person name="Hasan A.M."/>
            <person name="Jahan S."/>
            <person name="Shafiuddin M."/>
            <person name="Mahmood N."/>
            <person name="Shommy N.S."/>
        </authorList>
    </citation>
    <scope>NUCLEOTIDE SEQUENCE [LARGE SCALE GENOMIC DNA]</scope>
    <source>
        <strain evidence="7">cv. O-4</strain>
    </source>
</reference>
<dbReference type="OrthoDB" id="3045089at2759"/>
<keyword evidence="2" id="KW-0863">Zinc-finger</keyword>
<organism evidence="6 7">
    <name type="scientific">Corchorus olitorius</name>
    <dbReference type="NCBI Taxonomy" id="93759"/>
    <lineage>
        <taxon>Eukaryota</taxon>
        <taxon>Viridiplantae</taxon>
        <taxon>Streptophyta</taxon>
        <taxon>Embryophyta</taxon>
        <taxon>Tracheophyta</taxon>
        <taxon>Spermatophyta</taxon>
        <taxon>Magnoliopsida</taxon>
        <taxon>eudicotyledons</taxon>
        <taxon>Gunneridae</taxon>
        <taxon>Pentapetalae</taxon>
        <taxon>rosids</taxon>
        <taxon>malvids</taxon>
        <taxon>Malvales</taxon>
        <taxon>Malvaceae</taxon>
        <taxon>Grewioideae</taxon>
        <taxon>Apeibeae</taxon>
        <taxon>Corchorus</taxon>
    </lineage>
</organism>
<dbReference type="PANTHER" id="PTHR46858">
    <property type="entry name" value="OS05G0521000 PROTEIN"/>
    <property type="match status" value="1"/>
</dbReference>
<dbReference type="GO" id="GO:0061630">
    <property type="term" value="F:ubiquitin protein ligase activity"/>
    <property type="evidence" value="ECO:0007669"/>
    <property type="project" value="TreeGrafter"/>
</dbReference>
<evidence type="ECO:0000256" key="3">
    <source>
        <dbReference type="ARBA" id="ARBA00022833"/>
    </source>
</evidence>
<keyword evidence="4" id="KW-0812">Transmembrane</keyword>
<dbReference type="PANTHER" id="PTHR46858:SF6">
    <property type="entry name" value="LIGASE, PUTATIVE-RELATED"/>
    <property type="match status" value="1"/>
</dbReference>
<evidence type="ECO:0000259" key="5">
    <source>
        <dbReference type="Pfam" id="PF16041"/>
    </source>
</evidence>
<feature type="domain" description="E3 ubiquitin-protein ligase APD1-4 middle" evidence="5">
    <location>
        <begin position="129"/>
        <end position="231"/>
    </location>
</feature>
<dbReference type="Proteomes" id="UP000187203">
    <property type="component" value="Unassembled WGS sequence"/>
</dbReference>
<gene>
    <name evidence="6" type="ORF">COLO4_28563</name>
</gene>
<evidence type="ECO:0000256" key="4">
    <source>
        <dbReference type="SAM" id="Phobius"/>
    </source>
</evidence>
<evidence type="ECO:0000313" key="7">
    <source>
        <dbReference type="Proteomes" id="UP000187203"/>
    </source>
</evidence>
<evidence type="ECO:0000256" key="2">
    <source>
        <dbReference type="ARBA" id="ARBA00022771"/>
    </source>
</evidence>
<dbReference type="InterPro" id="IPR013083">
    <property type="entry name" value="Znf_RING/FYVE/PHD"/>
</dbReference>
<dbReference type="InterPro" id="IPR032010">
    <property type="entry name" value="APD1-4_M"/>
</dbReference>
<dbReference type="Gene3D" id="3.30.40.10">
    <property type="entry name" value="Zinc/RING finger domain, C3HC4 (zinc finger)"/>
    <property type="match status" value="1"/>
</dbReference>
<keyword evidence="4" id="KW-0472">Membrane</keyword>
<dbReference type="GO" id="GO:0016567">
    <property type="term" value="P:protein ubiquitination"/>
    <property type="evidence" value="ECO:0007669"/>
    <property type="project" value="TreeGrafter"/>
</dbReference>
<dbReference type="GO" id="GO:0008270">
    <property type="term" value="F:zinc ion binding"/>
    <property type="evidence" value="ECO:0007669"/>
    <property type="project" value="UniProtKB-KW"/>
</dbReference>
<name>A0A1R3HJR3_9ROSI</name>
<protein>
    <submittedName>
        <fullName evidence="6">Zinc finger, RING/FYVE/PHD-type</fullName>
    </submittedName>
</protein>